<proteinExistence type="predicted"/>
<name>A0AC35TND5_9BILA</name>
<dbReference type="WBParaSite" id="RSKR_0000226800.1">
    <property type="protein sequence ID" value="RSKR_0000226800.1"/>
    <property type="gene ID" value="RSKR_0000226800"/>
</dbReference>
<evidence type="ECO:0000313" key="1">
    <source>
        <dbReference type="Proteomes" id="UP000095286"/>
    </source>
</evidence>
<accession>A0AC35TND5</accession>
<organism evidence="1 2">
    <name type="scientific">Rhabditophanes sp. KR3021</name>
    <dbReference type="NCBI Taxonomy" id="114890"/>
    <lineage>
        <taxon>Eukaryota</taxon>
        <taxon>Metazoa</taxon>
        <taxon>Ecdysozoa</taxon>
        <taxon>Nematoda</taxon>
        <taxon>Chromadorea</taxon>
        <taxon>Rhabditida</taxon>
        <taxon>Tylenchina</taxon>
        <taxon>Panagrolaimomorpha</taxon>
        <taxon>Strongyloidoidea</taxon>
        <taxon>Alloionematidae</taxon>
        <taxon>Rhabditophanes</taxon>
    </lineage>
</organism>
<dbReference type="Proteomes" id="UP000095286">
    <property type="component" value="Unplaced"/>
</dbReference>
<evidence type="ECO:0000313" key="2">
    <source>
        <dbReference type="WBParaSite" id="RSKR_0000226800.1"/>
    </source>
</evidence>
<protein>
    <submittedName>
        <fullName evidence="2">HORMA domain-containing protein</fullName>
    </submittedName>
</protein>
<sequence>MAVAPEQLDREKICPFLIKIFIVEKQPHQIKKYRFKDYPEDCIEYQTWFDCTLFELTKEIMDLRRNLFKRACQLEFRIIKFDSELKSFDGLNIGTTNSTHTEEIDDGKVKLSSTRFEIGNWIEVCIKPLEEKKVEHFSRNLKEGGIEAEKEARRGRVFGKTVHIEAIDGIVIASKGAKARMIIEDQDTNEL</sequence>
<reference evidence="2" key="1">
    <citation type="submission" date="2016-11" db="UniProtKB">
        <authorList>
            <consortium name="WormBaseParasite"/>
        </authorList>
    </citation>
    <scope>IDENTIFICATION</scope>
    <source>
        <strain evidence="2">KR3021</strain>
    </source>
</reference>